<dbReference type="Proteomes" id="UP000494365">
    <property type="component" value="Unassembled WGS sequence"/>
</dbReference>
<reference evidence="1 2" key="1">
    <citation type="submission" date="2020-04" db="EMBL/GenBank/DDBJ databases">
        <authorList>
            <person name="De Canck E."/>
        </authorList>
    </citation>
    <scope>NUCLEOTIDE SEQUENCE [LARGE SCALE GENOMIC DNA]</scope>
    <source>
        <strain evidence="1 2">LMG 28614</strain>
    </source>
</reference>
<dbReference type="RefSeq" id="WP_175150556.1">
    <property type="nucleotide sequence ID" value="NZ_CADIKK010000014.1"/>
</dbReference>
<name>A0A6S7B8E9_9BURK</name>
<organism evidence="1 2">
    <name type="scientific">Paraburkholderia ultramafica</name>
    <dbReference type="NCBI Taxonomy" id="1544867"/>
    <lineage>
        <taxon>Bacteria</taxon>
        <taxon>Pseudomonadati</taxon>
        <taxon>Pseudomonadota</taxon>
        <taxon>Betaproteobacteria</taxon>
        <taxon>Burkholderiales</taxon>
        <taxon>Burkholderiaceae</taxon>
        <taxon>Paraburkholderia</taxon>
    </lineage>
</organism>
<accession>A0A6S7B8E9</accession>
<protein>
    <submittedName>
        <fullName evidence="1">Uncharacterized protein</fullName>
    </submittedName>
</protein>
<evidence type="ECO:0000313" key="2">
    <source>
        <dbReference type="Proteomes" id="UP000494365"/>
    </source>
</evidence>
<proteinExistence type="predicted"/>
<sequence>MSVHRPSVARGLALNPNAAPRRRLARALLLSGRLNMGARLRAATPVPPGFAMGSARRLIGARSPARISLFLLHG</sequence>
<gene>
    <name evidence="1" type="ORF">LMG28614_03301</name>
</gene>
<dbReference type="EMBL" id="CADIKK010000014">
    <property type="protein sequence ID" value="CAB3791370.1"/>
    <property type="molecule type" value="Genomic_DNA"/>
</dbReference>
<dbReference type="AlphaFoldDB" id="A0A6S7B8E9"/>
<keyword evidence="2" id="KW-1185">Reference proteome</keyword>
<evidence type="ECO:0000313" key="1">
    <source>
        <dbReference type="EMBL" id="CAB3791370.1"/>
    </source>
</evidence>